<dbReference type="Proteomes" id="UP001589575">
    <property type="component" value="Unassembled WGS sequence"/>
</dbReference>
<organism evidence="2 3">
    <name type="scientific">Citricoccus parietis</name>
    <dbReference type="NCBI Taxonomy" id="592307"/>
    <lineage>
        <taxon>Bacteria</taxon>
        <taxon>Bacillati</taxon>
        <taxon>Actinomycetota</taxon>
        <taxon>Actinomycetes</taxon>
        <taxon>Micrococcales</taxon>
        <taxon>Micrococcaceae</taxon>
        <taxon>Citricoccus</taxon>
    </lineage>
</organism>
<reference evidence="2 3" key="1">
    <citation type="submission" date="2024-09" db="EMBL/GenBank/DDBJ databases">
        <authorList>
            <person name="Sun Q."/>
            <person name="Mori K."/>
        </authorList>
    </citation>
    <scope>NUCLEOTIDE SEQUENCE [LARGE SCALE GENOMIC DNA]</scope>
    <source>
        <strain evidence="2 3">CCM 7609</strain>
    </source>
</reference>
<comment type="caution">
    <text evidence="2">The sequence shown here is derived from an EMBL/GenBank/DDBJ whole genome shotgun (WGS) entry which is preliminary data.</text>
</comment>
<evidence type="ECO:0000313" key="2">
    <source>
        <dbReference type="EMBL" id="MFB9075440.1"/>
    </source>
</evidence>
<evidence type="ECO:0000313" key="3">
    <source>
        <dbReference type="Proteomes" id="UP001589575"/>
    </source>
</evidence>
<name>A0ABV5G918_9MICC</name>
<protein>
    <submittedName>
        <fullName evidence="2">Uncharacterized protein</fullName>
    </submittedName>
</protein>
<keyword evidence="3" id="KW-1185">Reference proteome</keyword>
<evidence type="ECO:0000256" key="1">
    <source>
        <dbReference type="SAM" id="MobiDB-lite"/>
    </source>
</evidence>
<accession>A0ABV5G918</accession>
<feature type="region of interest" description="Disordered" evidence="1">
    <location>
        <begin position="62"/>
        <end position="86"/>
    </location>
</feature>
<sequence>MPRRRRCGPGHCLAPRRVLDWTRPSAAHQVAGHSCGTGIPGGEPACRERLKCGCSHSGVHRHPHETTQADMGLTEGSSANGNRGLT</sequence>
<gene>
    <name evidence="2" type="ORF">ACFFX0_31470</name>
</gene>
<feature type="compositionally biased region" description="Polar residues" evidence="1">
    <location>
        <begin position="75"/>
        <end position="86"/>
    </location>
</feature>
<proteinExistence type="predicted"/>
<dbReference type="EMBL" id="JBHMFI010000023">
    <property type="protein sequence ID" value="MFB9075440.1"/>
    <property type="molecule type" value="Genomic_DNA"/>
</dbReference>